<evidence type="ECO:0000313" key="1">
    <source>
        <dbReference type="EMBL" id="GAA3953969.1"/>
    </source>
</evidence>
<dbReference type="Proteomes" id="UP001499909">
    <property type="component" value="Unassembled WGS sequence"/>
</dbReference>
<organism evidence="1 2">
    <name type="scientific">Hymenobacter algoricola</name>
    <dbReference type="NCBI Taxonomy" id="486267"/>
    <lineage>
        <taxon>Bacteria</taxon>
        <taxon>Pseudomonadati</taxon>
        <taxon>Bacteroidota</taxon>
        <taxon>Cytophagia</taxon>
        <taxon>Cytophagales</taxon>
        <taxon>Hymenobacteraceae</taxon>
        <taxon>Hymenobacter</taxon>
    </lineage>
</organism>
<dbReference type="EMBL" id="BAABDH010000112">
    <property type="protein sequence ID" value="GAA3953969.1"/>
    <property type="molecule type" value="Genomic_DNA"/>
</dbReference>
<sequence>MKKQPQRQDLLRPEVAEKFTATITPCVIVSQRLGRKIDLTKLTLEQAEELAKDPEFPYLVAKQNRVVRAPKATNSTKS</sequence>
<proteinExistence type="predicted"/>
<keyword evidence="2" id="KW-1185">Reference proteome</keyword>
<reference evidence="2" key="1">
    <citation type="journal article" date="2019" name="Int. J. Syst. Evol. Microbiol.">
        <title>The Global Catalogue of Microorganisms (GCM) 10K type strain sequencing project: providing services to taxonomists for standard genome sequencing and annotation.</title>
        <authorList>
            <consortium name="The Broad Institute Genomics Platform"/>
            <consortium name="The Broad Institute Genome Sequencing Center for Infectious Disease"/>
            <person name="Wu L."/>
            <person name="Ma J."/>
        </authorList>
    </citation>
    <scope>NUCLEOTIDE SEQUENCE [LARGE SCALE GENOMIC DNA]</scope>
    <source>
        <strain evidence="2">JCM 17214</strain>
    </source>
</reference>
<accession>A0ABP7NVG7</accession>
<evidence type="ECO:0000313" key="2">
    <source>
        <dbReference type="Proteomes" id="UP001499909"/>
    </source>
</evidence>
<protein>
    <submittedName>
        <fullName evidence="1">Uncharacterized protein</fullName>
    </submittedName>
</protein>
<comment type="caution">
    <text evidence="1">The sequence shown here is derived from an EMBL/GenBank/DDBJ whole genome shotgun (WGS) entry which is preliminary data.</text>
</comment>
<name>A0ABP7NVG7_9BACT</name>
<gene>
    <name evidence="1" type="ORF">GCM10022406_39570</name>
</gene>